<sequence>MELPIIITKGYGAIRSKIGLFTFFNFSIVILVDLDALIPNICFLKCRHRLKLYHHSQNYLVYCSQSKNYKKFCFYLIQSFSDFLLQSLGTKLHLLHGSRPQKPLNQLYSRNTILESDPLMNMMNILSISSRTNKDLHLRSNFRIWIINLEPVPKKDTKKSKKCTEELYHNYGTRAMMCKFSYHFNH</sequence>
<feature type="transmembrane region" description="Helical" evidence="1">
    <location>
        <begin position="20"/>
        <end position="44"/>
    </location>
</feature>
<keyword evidence="1" id="KW-0472">Membrane</keyword>
<keyword evidence="1" id="KW-0812">Transmembrane</keyword>
<keyword evidence="1" id="KW-1133">Transmembrane helix</keyword>
<proteinExistence type="predicted"/>
<name>A0A3M7RI81_BRAPC</name>
<protein>
    <submittedName>
        <fullName evidence="2">Uncharacterized protein</fullName>
    </submittedName>
</protein>
<dbReference type="Proteomes" id="UP000276133">
    <property type="component" value="Unassembled WGS sequence"/>
</dbReference>
<organism evidence="2 3">
    <name type="scientific">Brachionus plicatilis</name>
    <name type="common">Marine rotifer</name>
    <name type="synonym">Brachionus muelleri</name>
    <dbReference type="NCBI Taxonomy" id="10195"/>
    <lineage>
        <taxon>Eukaryota</taxon>
        <taxon>Metazoa</taxon>
        <taxon>Spiralia</taxon>
        <taxon>Gnathifera</taxon>
        <taxon>Rotifera</taxon>
        <taxon>Eurotatoria</taxon>
        <taxon>Monogononta</taxon>
        <taxon>Pseudotrocha</taxon>
        <taxon>Ploima</taxon>
        <taxon>Brachionidae</taxon>
        <taxon>Brachionus</taxon>
    </lineage>
</organism>
<keyword evidence="3" id="KW-1185">Reference proteome</keyword>
<reference evidence="2 3" key="1">
    <citation type="journal article" date="2018" name="Sci. Rep.">
        <title>Genomic signatures of local adaptation to the degree of environmental predictability in rotifers.</title>
        <authorList>
            <person name="Franch-Gras L."/>
            <person name="Hahn C."/>
            <person name="Garcia-Roger E.M."/>
            <person name="Carmona M.J."/>
            <person name="Serra M."/>
            <person name="Gomez A."/>
        </authorList>
    </citation>
    <scope>NUCLEOTIDE SEQUENCE [LARGE SCALE GENOMIC DNA]</scope>
    <source>
        <strain evidence="2">HYR1</strain>
    </source>
</reference>
<accession>A0A3M7RI81</accession>
<evidence type="ECO:0000313" key="3">
    <source>
        <dbReference type="Proteomes" id="UP000276133"/>
    </source>
</evidence>
<evidence type="ECO:0000313" key="2">
    <source>
        <dbReference type="EMBL" id="RNA23282.1"/>
    </source>
</evidence>
<evidence type="ECO:0000256" key="1">
    <source>
        <dbReference type="SAM" id="Phobius"/>
    </source>
</evidence>
<dbReference type="AlphaFoldDB" id="A0A3M7RI81"/>
<dbReference type="EMBL" id="REGN01003317">
    <property type="protein sequence ID" value="RNA23282.1"/>
    <property type="molecule type" value="Genomic_DNA"/>
</dbReference>
<comment type="caution">
    <text evidence="2">The sequence shown here is derived from an EMBL/GenBank/DDBJ whole genome shotgun (WGS) entry which is preliminary data.</text>
</comment>
<gene>
    <name evidence="2" type="ORF">BpHYR1_033081</name>
</gene>